<evidence type="ECO:0000256" key="5">
    <source>
        <dbReference type="SAM" id="Phobius"/>
    </source>
</evidence>
<evidence type="ECO:0000313" key="7">
    <source>
        <dbReference type="EMBL" id="PPH78814.1"/>
    </source>
</evidence>
<proteinExistence type="predicted"/>
<dbReference type="RefSeq" id="WP_097166677.1">
    <property type="nucleotide sequence ID" value="NZ_CP028129.1"/>
</dbReference>
<keyword evidence="9" id="KW-1185">Reference proteome</keyword>
<dbReference type="AlphaFoldDB" id="A0ABD6W8T3"/>
<feature type="transmembrane region" description="Helical" evidence="5">
    <location>
        <begin position="116"/>
        <end position="135"/>
    </location>
</feature>
<dbReference type="EMBL" id="PSUL01000014">
    <property type="protein sequence ID" value="PPF14135.1"/>
    <property type="molecule type" value="Genomic_DNA"/>
</dbReference>
<reference evidence="8 9" key="1">
    <citation type="submission" date="2018-02" db="EMBL/GenBank/DDBJ databases">
        <title>Bacteriophage NCPPB3778 and a type I-E CRISPR drive the evolution of the US Biological Select Agent, Rathayibacter toxicus.</title>
        <authorList>
            <person name="Davis E.W.II."/>
            <person name="Tabima J.F."/>
            <person name="Weisberg A.J."/>
            <person name="Lopes L.D."/>
            <person name="Wiseman M.S."/>
            <person name="Wiseman M.S."/>
            <person name="Pupko T."/>
            <person name="Belcher M.S."/>
            <person name="Sechler A.J."/>
            <person name="Tancos M.A."/>
            <person name="Schroeder B.K."/>
            <person name="Murray T.D."/>
            <person name="Luster D.G."/>
            <person name="Schneider W.L."/>
            <person name="Rogers E."/>
            <person name="Andreote F.D."/>
            <person name="Grunwald N.J."/>
            <person name="Putnam M.L."/>
            <person name="Chang J.H."/>
        </authorList>
    </citation>
    <scope>NUCLEOTIDE SEQUENCE [LARGE SCALE GENOMIC DNA]</scope>
    <source>
        <strain evidence="7 9">AY1D6</strain>
        <strain evidence="6 8">AY1I9</strain>
    </source>
</reference>
<feature type="transmembrane region" description="Helical" evidence="5">
    <location>
        <begin position="147"/>
        <end position="167"/>
    </location>
</feature>
<comment type="caution">
    <text evidence="6">The sequence shown here is derived from an EMBL/GenBank/DDBJ whole genome shotgun (WGS) entry which is preliminary data.</text>
</comment>
<dbReference type="Proteomes" id="UP000237881">
    <property type="component" value="Unassembled WGS sequence"/>
</dbReference>
<feature type="transmembrane region" description="Helical" evidence="5">
    <location>
        <begin position="12"/>
        <end position="37"/>
    </location>
</feature>
<protein>
    <recommendedName>
        <fullName evidence="10">F420-dependent oxidoreductase</fullName>
    </recommendedName>
</protein>
<evidence type="ECO:0000256" key="2">
    <source>
        <dbReference type="ARBA" id="ARBA00022692"/>
    </source>
</evidence>
<dbReference type="GeneID" id="49819385"/>
<evidence type="ECO:0000313" key="6">
    <source>
        <dbReference type="EMBL" id="PPF14135.1"/>
    </source>
</evidence>
<keyword evidence="3 5" id="KW-1133">Transmembrane helix</keyword>
<evidence type="ECO:0000256" key="1">
    <source>
        <dbReference type="ARBA" id="ARBA00004127"/>
    </source>
</evidence>
<sequence length="217" mass="23267">MTPPSPSSRAEAARVPVALVRLVVAAAVLLAVIATAVDTAARGPLNPVNFFGFFTIQGNILLAVVLAVTAMFALLRRPAPVRVPLARGACTGYIVVVGLVYNTLLTSVAGGVALPWANTVMHVLFPIYGLLDWLLVADRPALPWRRLWLVVVYPILWLAVVLIRGATDGWVPYPFLDPATGYGRVTVFVAAVAVAFLLSGALIWALSRVRIPRSTHR</sequence>
<dbReference type="GO" id="GO:0012505">
    <property type="term" value="C:endomembrane system"/>
    <property type="evidence" value="ECO:0007669"/>
    <property type="project" value="UniProtKB-SubCell"/>
</dbReference>
<keyword evidence="2 5" id="KW-0812">Transmembrane</keyword>
<name>A0ABD6W8T3_RATRA</name>
<evidence type="ECO:0008006" key="10">
    <source>
        <dbReference type="Google" id="ProtNLM"/>
    </source>
</evidence>
<dbReference type="InterPro" id="IPR049713">
    <property type="entry name" value="Pr6Pr-like"/>
</dbReference>
<accession>A0ABD6W8T3</accession>
<dbReference type="Pfam" id="PF04750">
    <property type="entry name" value="Far-17a_AIG1"/>
    <property type="match status" value="1"/>
</dbReference>
<feature type="transmembrane region" description="Helical" evidence="5">
    <location>
        <begin position="85"/>
        <end position="104"/>
    </location>
</feature>
<dbReference type="InterPro" id="IPR006838">
    <property type="entry name" value="ADTRP_AIG1"/>
</dbReference>
<dbReference type="KEGG" id="rry:C1O28_02825"/>
<comment type="subcellular location">
    <subcellularLocation>
        <location evidence="1">Endomembrane system</location>
        <topology evidence="1">Multi-pass membrane protein</topology>
    </subcellularLocation>
</comment>
<evidence type="ECO:0000313" key="9">
    <source>
        <dbReference type="Proteomes" id="UP000239698"/>
    </source>
</evidence>
<dbReference type="NCBIfam" id="NF038065">
    <property type="entry name" value="Pr6Pr"/>
    <property type="match status" value="1"/>
</dbReference>
<evidence type="ECO:0000256" key="4">
    <source>
        <dbReference type="ARBA" id="ARBA00023136"/>
    </source>
</evidence>
<keyword evidence="4 5" id="KW-0472">Membrane</keyword>
<evidence type="ECO:0000256" key="3">
    <source>
        <dbReference type="ARBA" id="ARBA00022989"/>
    </source>
</evidence>
<feature type="transmembrane region" description="Helical" evidence="5">
    <location>
        <begin position="49"/>
        <end position="73"/>
    </location>
</feature>
<gene>
    <name evidence="6" type="ORF">C5C04_07545</name>
    <name evidence="7" type="ORF">C5C40_04660</name>
</gene>
<dbReference type="EMBL" id="PSVT01000005">
    <property type="protein sequence ID" value="PPH78814.1"/>
    <property type="molecule type" value="Genomic_DNA"/>
</dbReference>
<organism evidence="6 8">
    <name type="scientific">Rathayibacter rathayi</name>
    <name type="common">Corynebacterium rathayi</name>
    <dbReference type="NCBI Taxonomy" id="33887"/>
    <lineage>
        <taxon>Bacteria</taxon>
        <taxon>Bacillati</taxon>
        <taxon>Actinomycetota</taxon>
        <taxon>Actinomycetes</taxon>
        <taxon>Micrococcales</taxon>
        <taxon>Microbacteriaceae</taxon>
        <taxon>Rathayibacter</taxon>
    </lineage>
</organism>
<feature type="transmembrane region" description="Helical" evidence="5">
    <location>
        <begin position="187"/>
        <end position="207"/>
    </location>
</feature>
<evidence type="ECO:0000313" key="8">
    <source>
        <dbReference type="Proteomes" id="UP000237881"/>
    </source>
</evidence>
<dbReference type="Proteomes" id="UP000239698">
    <property type="component" value="Unassembled WGS sequence"/>
</dbReference>